<keyword evidence="5" id="KW-1185">Reference proteome</keyword>
<dbReference type="AlphaFoldDB" id="A0A5B8I1W4"/>
<proteinExistence type="predicted"/>
<keyword evidence="2" id="KW-0812">Transmembrane</keyword>
<feature type="compositionally biased region" description="Basic and acidic residues" evidence="1">
    <location>
        <begin position="75"/>
        <end position="86"/>
    </location>
</feature>
<keyword evidence="2" id="KW-1133">Transmembrane helix</keyword>
<dbReference type="OrthoDB" id="4955354at2"/>
<evidence type="ECO:0000256" key="2">
    <source>
        <dbReference type="SAM" id="Phobius"/>
    </source>
</evidence>
<dbReference type="Proteomes" id="UP000320717">
    <property type="component" value="Chromosome"/>
</dbReference>
<evidence type="ECO:0000313" key="4">
    <source>
        <dbReference type="EMBL" id="UUX58816.1"/>
    </source>
</evidence>
<gene>
    <name evidence="3" type="ORF">FQA45_10380</name>
    <name evidence="4" type="ORF">NUH22_16235</name>
</gene>
<dbReference type="RefSeq" id="WP_060702996.1">
    <property type="nucleotide sequence ID" value="NZ_CP012750.1"/>
</dbReference>
<protein>
    <submittedName>
        <fullName evidence="4">Uncharacterized protein</fullName>
    </submittedName>
</protein>
<organism evidence="4 6">
    <name type="scientific">Glutamicibacter halophytocola</name>
    <dbReference type="NCBI Taxonomy" id="1933880"/>
    <lineage>
        <taxon>Bacteria</taxon>
        <taxon>Bacillati</taxon>
        <taxon>Actinomycetota</taxon>
        <taxon>Actinomycetes</taxon>
        <taxon>Micrococcales</taxon>
        <taxon>Micrococcaceae</taxon>
        <taxon>Glutamicibacter</taxon>
    </lineage>
</organism>
<name>A0A5B8I1W4_9MICC</name>
<keyword evidence="2" id="KW-0472">Membrane</keyword>
<accession>A0A5B8I1W4</accession>
<feature type="transmembrane region" description="Helical" evidence="2">
    <location>
        <begin position="22"/>
        <end position="42"/>
    </location>
</feature>
<dbReference type="KEGG" id="gar:AOZ07_16585"/>
<dbReference type="Proteomes" id="UP001060018">
    <property type="component" value="Chromosome"/>
</dbReference>
<evidence type="ECO:0000313" key="5">
    <source>
        <dbReference type="Proteomes" id="UP000320717"/>
    </source>
</evidence>
<reference evidence="3 5" key="1">
    <citation type="submission" date="2019-07" db="EMBL/GenBank/DDBJ databases">
        <title>Complete Genome Sequence of drought tolerant Plant Growth-Promoting Rhizobacterium Glutamicibacter halophytocola DR408.</title>
        <authorList>
            <person name="Nishu S.D."/>
            <person name="Lee T.K."/>
        </authorList>
    </citation>
    <scope>NUCLEOTIDE SEQUENCE [LARGE SCALE GENOMIC DNA]</scope>
    <source>
        <strain evidence="3 5">DR408</strain>
    </source>
</reference>
<dbReference type="EMBL" id="CP102487">
    <property type="protein sequence ID" value="UUX58816.1"/>
    <property type="molecule type" value="Genomic_DNA"/>
</dbReference>
<evidence type="ECO:0000256" key="1">
    <source>
        <dbReference type="SAM" id="MobiDB-lite"/>
    </source>
</evidence>
<evidence type="ECO:0000313" key="3">
    <source>
        <dbReference type="EMBL" id="QDY66695.1"/>
    </source>
</evidence>
<feature type="region of interest" description="Disordered" evidence="1">
    <location>
        <begin position="65"/>
        <end position="106"/>
    </location>
</feature>
<reference evidence="4" key="2">
    <citation type="journal article" date="2022" name="Pest Manag. Sci.">
        <title>Glutamicibacter halophytocola-mediated host fitness of potato tuber moth on Solanaceae crops.</title>
        <authorList>
            <person name="Wang W."/>
            <person name="Xiao G."/>
            <person name="Du G."/>
            <person name="Chang L."/>
            <person name="Yang Y."/>
            <person name="Ye J."/>
            <person name="Chen B."/>
        </authorList>
    </citation>
    <scope>NUCLEOTIDE SEQUENCE</scope>
    <source>
        <strain evidence="4">S2</strain>
    </source>
</reference>
<sequence length="106" mass="11079">MDANSAPSLVTKEISDLSLGEVLSTSLICVVILLAVLISFGIKTYLHLHKTRGAKVEKAVVEAAAQPSTTAAEPDPDHGAPTREVHSMLGGIRKSEPAMGKFDPGS</sequence>
<dbReference type="EMBL" id="CP042260">
    <property type="protein sequence ID" value="QDY66695.1"/>
    <property type="molecule type" value="Genomic_DNA"/>
</dbReference>
<evidence type="ECO:0000313" key="6">
    <source>
        <dbReference type="Proteomes" id="UP001060018"/>
    </source>
</evidence>